<protein>
    <submittedName>
        <fullName evidence="2">Uncharacterized protein</fullName>
    </submittedName>
</protein>
<dbReference type="EMBL" id="MZNU01000116">
    <property type="protein sequence ID" value="OWP04216.1"/>
    <property type="molecule type" value="Genomic_DNA"/>
</dbReference>
<evidence type="ECO:0000313" key="2">
    <source>
        <dbReference type="EMBL" id="OWP04216.1"/>
    </source>
</evidence>
<evidence type="ECO:0000256" key="1">
    <source>
        <dbReference type="SAM" id="MobiDB-lite"/>
    </source>
</evidence>
<reference evidence="2 3" key="1">
    <citation type="submission" date="2017-04" db="EMBL/GenBank/DDBJ databases">
        <title>Draft genome sequence of Marssonina coronaria NL1: causal agent of apple blotch.</title>
        <authorList>
            <person name="Cheng Q."/>
        </authorList>
    </citation>
    <scope>NUCLEOTIDE SEQUENCE [LARGE SCALE GENOMIC DNA]</scope>
    <source>
        <strain evidence="2 3">NL1</strain>
    </source>
</reference>
<feature type="compositionally biased region" description="Acidic residues" evidence="1">
    <location>
        <begin position="208"/>
        <end position="219"/>
    </location>
</feature>
<dbReference type="AlphaFoldDB" id="A0A218ZAM0"/>
<gene>
    <name evidence="2" type="ORF">B2J93_9284</name>
</gene>
<dbReference type="InParanoid" id="A0A218ZAM0"/>
<organism evidence="2 3">
    <name type="scientific">Diplocarpon coronariae</name>
    <dbReference type="NCBI Taxonomy" id="2795749"/>
    <lineage>
        <taxon>Eukaryota</taxon>
        <taxon>Fungi</taxon>
        <taxon>Dikarya</taxon>
        <taxon>Ascomycota</taxon>
        <taxon>Pezizomycotina</taxon>
        <taxon>Leotiomycetes</taxon>
        <taxon>Helotiales</taxon>
        <taxon>Drepanopezizaceae</taxon>
        <taxon>Diplocarpon</taxon>
    </lineage>
</organism>
<dbReference type="Proteomes" id="UP000242519">
    <property type="component" value="Unassembled WGS sequence"/>
</dbReference>
<sequence length="229" mass="25791">MGVNKEARKFARKGDRLLGLVDSHSAICVQFRGDKLVFASIEVLDVFVSRYIGDGTVIGFRDLDLSSIAVGWKVLFGARNLENIDDYVDKTRCEDKQPTSSDRLDNFLGIPKKSQHTLWDHIPHGSIGRLLEVVEQLGGVKDVSLVYKAKEDRVACQWGNHCMRGVLEIFLGFSTQNRDLNRQFLSKELIKPKFYDVMEGELLPGDNGSDDDNTEEGGQEAEIRDEVRD</sequence>
<keyword evidence="3" id="KW-1185">Reference proteome</keyword>
<proteinExistence type="predicted"/>
<evidence type="ECO:0000313" key="3">
    <source>
        <dbReference type="Proteomes" id="UP000242519"/>
    </source>
</evidence>
<name>A0A218ZAM0_9HELO</name>
<feature type="region of interest" description="Disordered" evidence="1">
    <location>
        <begin position="201"/>
        <end position="229"/>
    </location>
</feature>
<dbReference type="OrthoDB" id="10347573at2759"/>
<comment type="caution">
    <text evidence="2">The sequence shown here is derived from an EMBL/GenBank/DDBJ whole genome shotgun (WGS) entry which is preliminary data.</text>
</comment>
<accession>A0A218ZAM0</accession>